<dbReference type="Pfam" id="PF14007">
    <property type="entry name" value="YtpI"/>
    <property type="match status" value="1"/>
</dbReference>
<accession>A0A1H3TZP0</accession>
<keyword evidence="1" id="KW-0472">Membrane</keyword>
<reference evidence="3" key="1">
    <citation type="submission" date="2016-10" db="EMBL/GenBank/DDBJ databases">
        <authorList>
            <person name="Varghese N."/>
            <person name="Submissions S."/>
        </authorList>
    </citation>
    <scope>NUCLEOTIDE SEQUENCE [LARGE SCALE GENOMIC DNA]</scope>
    <source>
        <strain evidence="3">SP</strain>
    </source>
</reference>
<dbReference type="InterPro" id="IPR025618">
    <property type="entry name" value="YtpI"/>
</dbReference>
<keyword evidence="3" id="KW-1185">Reference proteome</keyword>
<protein>
    <submittedName>
        <fullName evidence="2">YtpI-like protein</fullName>
    </submittedName>
</protein>
<dbReference type="AlphaFoldDB" id="A0A1H3TZP0"/>
<keyword evidence="1" id="KW-1133">Transmembrane helix</keyword>
<dbReference type="STRING" id="1503961.SAMN05421736_116118"/>
<name>A0A1H3TZP0_9BACI</name>
<organism evidence="2 3">
    <name type="scientific">Evansella caseinilytica</name>
    <dbReference type="NCBI Taxonomy" id="1503961"/>
    <lineage>
        <taxon>Bacteria</taxon>
        <taxon>Bacillati</taxon>
        <taxon>Bacillota</taxon>
        <taxon>Bacilli</taxon>
        <taxon>Bacillales</taxon>
        <taxon>Bacillaceae</taxon>
        <taxon>Evansella</taxon>
    </lineage>
</organism>
<sequence length="105" mass="11788">MLLILLFVVSLVLYVYFKVVQARVKGPLEKGWYSAKGSIAIGIFFIAFGINAYLTLGTTIAAFVALLFVAFGLANVYFGWKQYRKLLPLARKEVEEQKRSESSES</sequence>
<evidence type="ECO:0000313" key="3">
    <source>
        <dbReference type="Proteomes" id="UP000198935"/>
    </source>
</evidence>
<keyword evidence="1" id="KW-0812">Transmembrane</keyword>
<feature type="transmembrane region" description="Helical" evidence="1">
    <location>
        <begin position="33"/>
        <end position="53"/>
    </location>
</feature>
<feature type="transmembrane region" description="Helical" evidence="1">
    <location>
        <begin position="60"/>
        <end position="80"/>
    </location>
</feature>
<evidence type="ECO:0000313" key="2">
    <source>
        <dbReference type="EMBL" id="SDZ54729.1"/>
    </source>
</evidence>
<gene>
    <name evidence="2" type="ORF">SAMN05421736_116118</name>
</gene>
<proteinExistence type="predicted"/>
<dbReference type="EMBL" id="FNPI01000016">
    <property type="protein sequence ID" value="SDZ54729.1"/>
    <property type="molecule type" value="Genomic_DNA"/>
</dbReference>
<dbReference type="Proteomes" id="UP000198935">
    <property type="component" value="Unassembled WGS sequence"/>
</dbReference>
<evidence type="ECO:0000256" key="1">
    <source>
        <dbReference type="SAM" id="Phobius"/>
    </source>
</evidence>